<keyword evidence="2" id="KW-0560">Oxidoreductase</keyword>
<dbReference type="PRINTS" id="PR00081">
    <property type="entry name" value="GDHRDH"/>
</dbReference>
<sequence>MASETVKHFGNIDILIPCAEMLLMRDLEHTTEEDFDSMMRHNVKQAVPHMAPSSHIVLFSTNLCIASTVTPPCLLYNAIKGAIEQMTRIMSKDLAARRICVNCVAPEPAGMDLFYNGKSEQLLKMIAGFSPTG</sequence>
<dbReference type="PANTHER" id="PTHR48107">
    <property type="entry name" value="NADPH-DEPENDENT ALDEHYDE REDUCTASE-LIKE PROTEIN, CHLOROPLASTIC-RELATED"/>
    <property type="match status" value="1"/>
</dbReference>
<dbReference type="EMBL" id="JBEFKJ010000006">
    <property type="protein sequence ID" value="KAL2045683.1"/>
    <property type="molecule type" value="Genomic_DNA"/>
</dbReference>
<evidence type="ECO:0000313" key="3">
    <source>
        <dbReference type="EMBL" id="KAL2045683.1"/>
    </source>
</evidence>
<accession>A0ABR4AQG3</accession>
<comment type="similarity">
    <text evidence="1">Belongs to the short-chain dehydrogenases/reductases (SDR) family.</text>
</comment>
<reference evidence="3 4" key="1">
    <citation type="submission" date="2024-09" db="EMBL/GenBank/DDBJ databases">
        <title>Rethinking Asexuality: The Enigmatic Case of Functional Sexual Genes in Lepraria (Stereocaulaceae).</title>
        <authorList>
            <person name="Doellman M."/>
            <person name="Sun Y."/>
            <person name="Barcenas-Pena A."/>
            <person name="Lumbsch H.T."/>
            <person name="Grewe F."/>
        </authorList>
    </citation>
    <scope>NUCLEOTIDE SEQUENCE [LARGE SCALE GENOMIC DNA]</scope>
    <source>
        <strain evidence="3 4">Mercado 3170</strain>
    </source>
</reference>
<evidence type="ECO:0000313" key="4">
    <source>
        <dbReference type="Proteomes" id="UP001590950"/>
    </source>
</evidence>
<dbReference type="Pfam" id="PF13561">
    <property type="entry name" value="adh_short_C2"/>
    <property type="match status" value="1"/>
</dbReference>
<dbReference type="PANTHER" id="PTHR48107:SF7">
    <property type="entry name" value="RE15974P"/>
    <property type="match status" value="1"/>
</dbReference>
<dbReference type="InterPro" id="IPR036291">
    <property type="entry name" value="NAD(P)-bd_dom_sf"/>
</dbReference>
<dbReference type="Gene3D" id="3.40.50.720">
    <property type="entry name" value="NAD(P)-binding Rossmann-like Domain"/>
    <property type="match status" value="1"/>
</dbReference>
<evidence type="ECO:0000256" key="2">
    <source>
        <dbReference type="ARBA" id="ARBA00023002"/>
    </source>
</evidence>
<keyword evidence="4" id="KW-1185">Reference proteome</keyword>
<proteinExistence type="inferred from homology"/>
<comment type="caution">
    <text evidence="3">The sequence shown here is derived from an EMBL/GenBank/DDBJ whole genome shotgun (WGS) entry which is preliminary data.</text>
</comment>
<dbReference type="Proteomes" id="UP001590950">
    <property type="component" value="Unassembled WGS sequence"/>
</dbReference>
<protein>
    <submittedName>
        <fullName evidence="3">Uncharacterized protein</fullName>
    </submittedName>
</protein>
<organism evidence="3 4">
    <name type="scientific">Stereocaulon virgatum</name>
    <dbReference type="NCBI Taxonomy" id="373712"/>
    <lineage>
        <taxon>Eukaryota</taxon>
        <taxon>Fungi</taxon>
        <taxon>Dikarya</taxon>
        <taxon>Ascomycota</taxon>
        <taxon>Pezizomycotina</taxon>
        <taxon>Lecanoromycetes</taxon>
        <taxon>OSLEUM clade</taxon>
        <taxon>Lecanoromycetidae</taxon>
        <taxon>Lecanorales</taxon>
        <taxon>Lecanorineae</taxon>
        <taxon>Stereocaulaceae</taxon>
        <taxon>Stereocaulon</taxon>
    </lineage>
</organism>
<evidence type="ECO:0000256" key="1">
    <source>
        <dbReference type="ARBA" id="ARBA00006484"/>
    </source>
</evidence>
<gene>
    <name evidence="3" type="ORF">N7G274_002113</name>
</gene>
<dbReference type="InterPro" id="IPR002347">
    <property type="entry name" value="SDR_fam"/>
</dbReference>
<name>A0ABR4AQG3_9LECA</name>
<dbReference type="SUPFAM" id="SSF51735">
    <property type="entry name" value="NAD(P)-binding Rossmann-fold domains"/>
    <property type="match status" value="1"/>
</dbReference>